<protein>
    <submittedName>
        <fullName evidence="1">Uncharacterized protein</fullName>
    </submittedName>
</protein>
<dbReference type="AlphaFoldDB" id="X1D3I6"/>
<proteinExistence type="predicted"/>
<evidence type="ECO:0000313" key="1">
    <source>
        <dbReference type="EMBL" id="GAH15311.1"/>
    </source>
</evidence>
<organism evidence="1">
    <name type="scientific">marine sediment metagenome</name>
    <dbReference type="NCBI Taxonomy" id="412755"/>
    <lineage>
        <taxon>unclassified sequences</taxon>
        <taxon>metagenomes</taxon>
        <taxon>ecological metagenomes</taxon>
    </lineage>
</organism>
<feature type="non-terminal residue" evidence="1">
    <location>
        <position position="116"/>
    </location>
</feature>
<reference evidence="1" key="1">
    <citation type="journal article" date="2014" name="Front. Microbiol.">
        <title>High frequency of phylogenetically diverse reductive dehalogenase-homologous genes in deep subseafloor sedimentary metagenomes.</title>
        <authorList>
            <person name="Kawai M."/>
            <person name="Futagami T."/>
            <person name="Toyoda A."/>
            <person name="Takaki Y."/>
            <person name="Nishi S."/>
            <person name="Hori S."/>
            <person name="Arai W."/>
            <person name="Tsubouchi T."/>
            <person name="Morono Y."/>
            <person name="Uchiyama I."/>
            <person name="Ito T."/>
            <person name="Fujiyama A."/>
            <person name="Inagaki F."/>
            <person name="Takami H."/>
        </authorList>
    </citation>
    <scope>NUCLEOTIDE SEQUENCE</scope>
    <source>
        <strain evidence="1">Expedition CK06-06</strain>
    </source>
</reference>
<comment type="caution">
    <text evidence="1">The sequence shown here is derived from an EMBL/GenBank/DDBJ whole genome shotgun (WGS) entry which is preliminary data.</text>
</comment>
<gene>
    <name evidence="1" type="ORF">S01H4_52806</name>
</gene>
<sequence>MATPSDVTHKRGTRYTSDAISQEKPLDISNKIWMFDPNMNKALGWALINGVKRPVFNHIFGHLEDPPFPNWVEFAGADETSQLATGIVLKTGHGARLTLGSRVYWTRTKEIMRLDA</sequence>
<name>X1D3I6_9ZZZZ</name>
<accession>X1D3I6</accession>
<dbReference type="EMBL" id="BART01030208">
    <property type="protein sequence ID" value="GAH15311.1"/>
    <property type="molecule type" value="Genomic_DNA"/>
</dbReference>